<dbReference type="InterPro" id="IPR050210">
    <property type="entry name" value="tRNA_Adenine-N(6)_MTase"/>
</dbReference>
<dbReference type="EC" id="2.1.1.223" evidence="6"/>
<evidence type="ECO:0000313" key="9">
    <source>
        <dbReference type="Proteomes" id="UP001218788"/>
    </source>
</evidence>
<evidence type="ECO:0000313" key="8">
    <source>
        <dbReference type="EMBL" id="MDC8832276.1"/>
    </source>
</evidence>
<evidence type="ECO:0000256" key="3">
    <source>
        <dbReference type="ARBA" id="ARBA00022679"/>
    </source>
</evidence>
<evidence type="ECO:0000256" key="1">
    <source>
        <dbReference type="ARBA" id="ARBA00022490"/>
    </source>
</evidence>
<evidence type="ECO:0000259" key="7">
    <source>
        <dbReference type="Pfam" id="PF05175"/>
    </source>
</evidence>
<proteinExistence type="inferred from homology"/>
<keyword evidence="4 6" id="KW-0949">S-adenosyl-L-methionine</keyword>
<dbReference type="InterPro" id="IPR022882">
    <property type="entry name" value="tRNA_adenine-N6_MeTrfase"/>
</dbReference>
<dbReference type="RefSeq" id="WP_273642081.1">
    <property type="nucleotide sequence ID" value="NZ_JAQQXP010000002.1"/>
</dbReference>
<comment type="catalytic activity">
    <reaction evidence="6">
        <text>adenosine(37) in tRNA1(Val) + S-adenosyl-L-methionine = N(6)-methyladenosine(37) in tRNA1(Val) + S-adenosyl-L-homocysteine + H(+)</text>
        <dbReference type="Rhea" id="RHEA:43160"/>
        <dbReference type="Rhea" id="RHEA-COMP:10369"/>
        <dbReference type="Rhea" id="RHEA-COMP:10370"/>
        <dbReference type="ChEBI" id="CHEBI:15378"/>
        <dbReference type="ChEBI" id="CHEBI:57856"/>
        <dbReference type="ChEBI" id="CHEBI:59789"/>
        <dbReference type="ChEBI" id="CHEBI:74411"/>
        <dbReference type="ChEBI" id="CHEBI:74449"/>
        <dbReference type="EC" id="2.1.1.223"/>
    </reaction>
</comment>
<comment type="similarity">
    <text evidence="6">Belongs to the methyltransferase superfamily. tRNA (adenine-N(6)-)-methyltransferase family.</text>
</comment>
<dbReference type="GO" id="GO:0008168">
    <property type="term" value="F:methyltransferase activity"/>
    <property type="evidence" value="ECO:0007669"/>
    <property type="project" value="UniProtKB-KW"/>
</dbReference>
<dbReference type="EMBL" id="JAQQXP010000002">
    <property type="protein sequence ID" value="MDC8832276.1"/>
    <property type="molecule type" value="Genomic_DNA"/>
</dbReference>
<dbReference type="CDD" id="cd02440">
    <property type="entry name" value="AdoMet_MTases"/>
    <property type="match status" value="1"/>
</dbReference>
<dbReference type="PANTHER" id="PTHR47739:SF1">
    <property type="entry name" value="TRNA1(VAL) (ADENINE(37)-N6)-METHYLTRANSFERASE"/>
    <property type="match status" value="1"/>
</dbReference>
<accession>A0ABT5L5F3</accession>
<keyword evidence="9" id="KW-1185">Reference proteome</keyword>
<keyword evidence="1 6" id="KW-0963">Cytoplasm</keyword>
<reference evidence="8 9" key="1">
    <citation type="submission" date="2022-10" db="EMBL/GenBank/DDBJ databases">
        <title>Alteromonas sp. chi3 Genome sequencing.</title>
        <authorList>
            <person name="Park S."/>
        </authorList>
    </citation>
    <scope>NUCLEOTIDE SEQUENCE [LARGE SCALE GENOMIC DNA]</scope>
    <source>
        <strain evidence="9">chi3</strain>
    </source>
</reference>
<dbReference type="InterPro" id="IPR002052">
    <property type="entry name" value="DNA_methylase_N6_adenine_CS"/>
</dbReference>
<feature type="domain" description="Methyltransferase small" evidence="7">
    <location>
        <begin position="35"/>
        <end position="141"/>
    </location>
</feature>
<dbReference type="HAMAP" id="MF_01872">
    <property type="entry name" value="tRNA_methyltr_YfiC"/>
    <property type="match status" value="1"/>
</dbReference>
<organism evidence="8 9">
    <name type="scientific">Alteromonas gilva</name>
    <dbReference type="NCBI Taxonomy" id="2987522"/>
    <lineage>
        <taxon>Bacteria</taxon>
        <taxon>Pseudomonadati</taxon>
        <taxon>Pseudomonadota</taxon>
        <taxon>Gammaproteobacteria</taxon>
        <taxon>Alteromonadales</taxon>
        <taxon>Alteromonadaceae</taxon>
        <taxon>Alteromonas/Salinimonas group</taxon>
        <taxon>Alteromonas</taxon>
    </lineage>
</organism>
<dbReference type="GO" id="GO:0032259">
    <property type="term" value="P:methylation"/>
    <property type="evidence" value="ECO:0007669"/>
    <property type="project" value="UniProtKB-KW"/>
</dbReference>
<dbReference type="PANTHER" id="PTHR47739">
    <property type="entry name" value="TRNA1(VAL) (ADENINE(37)-N6)-METHYLTRANSFERASE"/>
    <property type="match status" value="1"/>
</dbReference>
<evidence type="ECO:0000256" key="6">
    <source>
        <dbReference type="HAMAP-Rule" id="MF_01872"/>
    </source>
</evidence>
<keyword evidence="2 6" id="KW-0489">Methyltransferase</keyword>
<dbReference type="PROSITE" id="PS00092">
    <property type="entry name" value="N6_MTASE"/>
    <property type="match status" value="1"/>
</dbReference>
<comment type="caution">
    <text evidence="8">The sequence shown here is derived from an EMBL/GenBank/DDBJ whole genome shotgun (WGS) entry which is preliminary data.</text>
</comment>
<dbReference type="Gene3D" id="3.40.50.150">
    <property type="entry name" value="Vaccinia Virus protein VP39"/>
    <property type="match status" value="1"/>
</dbReference>
<comment type="subcellular location">
    <subcellularLocation>
        <location evidence="6">Cytoplasm</location>
    </subcellularLocation>
</comment>
<dbReference type="InterPro" id="IPR007848">
    <property type="entry name" value="Small_mtfrase_dom"/>
</dbReference>
<name>A0ABT5L5F3_9ALTE</name>
<evidence type="ECO:0000256" key="4">
    <source>
        <dbReference type="ARBA" id="ARBA00022691"/>
    </source>
</evidence>
<dbReference type="InterPro" id="IPR029063">
    <property type="entry name" value="SAM-dependent_MTases_sf"/>
</dbReference>
<dbReference type="Proteomes" id="UP001218788">
    <property type="component" value="Unassembled WGS sequence"/>
</dbReference>
<dbReference type="Pfam" id="PF05175">
    <property type="entry name" value="MTS"/>
    <property type="match status" value="1"/>
</dbReference>
<sequence length="251" mass="27789">MANVIDSSSEGRKGFACKQFFVAHDKCAMKVSTDSLLLGSFTDAGNACRVLDVGTGSGILALMMAQKSVSDCHIDAVDIDDDAVQQARENVALSPWPHKISVQPGALEALLPAAPYDVIITNPPYFHQAENATRAYQSMTALRGQARNESGLSMAVLFARCAELTTQAGRLNCMYPYSRYQEVLMSAAQSGWYAKRELVVCHNSSTAPYICLFEFTRQAAETDSQQLWIRHADNQYTEAFKRLCRAFYRNF</sequence>
<dbReference type="SUPFAM" id="SSF53335">
    <property type="entry name" value="S-adenosyl-L-methionine-dependent methyltransferases"/>
    <property type="match status" value="1"/>
</dbReference>
<evidence type="ECO:0000256" key="5">
    <source>
        <dbReference type="ARBA" id="ARBA00022694"/>
    </source>
</evidence>
<comment type="function">
    <text evidence="6">Specifically methylates the adenine in position 37 of tRNA(1)(Val) (anticodon cmo5UAC).</text>
</comment>
<protein>
    <recommendedName>
        <fullName evidence="6">tRNA1(Val) (adenine(37)-N6)-methyltransferase</fullName>
        <ecNumber evidence="6">2.1.1.223</ecNumber>
    </recommendedName>
    <alternativeName>
        <fullName evidence="6">tRNA m6A37 methyltransferase</fullName>
    </alternativeName>
</protein>
<keyword evidence="5 6" id="KW-0819">tRNA processing</keyword>
<keyword evidence="3 6" id="KW-0808">Transferase</keyword>
<gene>
    <name evidence="8" type="ORF">OIK42_16085</name>
</gene>
<evidence type="ECO:0000256" key="2">
    <source>
        <dbReference type="ARBA" id="ARBA00022603"/>
    </source>
</evidence>